<keyword evidence="7" id="KW-1185">Reference proteome</keyword>
<gene>
    <name evidence="6" type="ORF">RI844_02795</name>
</gene>
<dbReference type="InterPro" id="IPR006016">
    <property type="entry name" value="UspA"/>
</dbReference>
<reference evidence="6 7" key="1">
    <citation type="submission" date="2023-09" db="EMBL/GenBank/DDBJ databases">
        <authorList>
            <person name="Qi X."/>
        </authorList>
    </citation>
    <scope>NUCLEOTIDE SEQUENCE [LARGE SCALE GENOMIC DNA]</scope>
    <source>
        <strain evidence="6 7">S1-1</strain>
    </source>
</reference>
<keyword evidence="3" id="KW-0963">Cytoplasm</keyword>
<dbReference type="EMBL" id="CP136600">
    <property type="protein sequence ID" value="WOH38181.1"/>
    <property type="molecule type" value="Genomic_DNA"/>
</dbReference>
<dbReference type="SUPFAM" id="SSF52402">
    <property type="entry name" value="Adenine nucleotide alpha hydrolases-like"/>
    <property type="match status" value="2"/>
</dbReference>
<name>A0ABZ0GS06_9GAMM</name>
<evidence type="ECO:0000256" key="4">
    <source>
        <dbReference type="ARBA" id="ARBA00037131"/>
    </source>
</evidence>
<sequence>MPFNKHILVVINPEKDEQVALNKAIRLSERLGSIITALVRKKHATDQLMQTLAKKLSVAALKDISVVVEISNETSLLRAILRCQHDKEFSLIIKEPHAPSLTDHVFLSDDWKLLRGSRCPVFMVRSENHWEDGSPLLLCVNADPADGEHQALNTRVLKVGRFLTEVGNGECNLVTAYPSLMQSAKGKYQVPSLLERQYRTACQKMLTNNDITDTQIHVDQGPAELLIPQVAERIKAKLVVLGTVARSGLQSILLGNTAEQVLSRLQTDILILPPE</sequence>
<comment type="similarity">
    <text evidence="2">Belongs to the universal stress protein A family.</text>
</comment>
<proteinExistence type="inferred from homology"/>
<dbReference type="PANTHER" id="PTHR47892:SF1">
    <property type="entry name" value="UNIVERSAL STRESS PROTEIN E"/>
    <property type="match status" value="1"/>
</dbReference>
<protein>
    <submittedName>
        <fullName evidence="6">Universal stress protein</fullName>
    </submittedName>
</protein>
<evidence type="ECO:0000313" key="7">
    <source>
        <dbReference type="Proteomes" id="UP001301442"/>
    </source>
</evidence>
<dbReference type="Gene3D" id="3.40.50.12370">
    <property type="match status" value="1"/>
</dbReference>
<organism evidence="6 7">
    <name type="scientific">Thalassotalea fonticola</name>
    <dbReference type="NCBI Taxonomy" id="3065649"/>
    <lineage>
        <taxon>Bacteria</taxon>
        <taxon>Pseudomonadati</taxon>
        <taxon>Pseudomonadota</taxon>
        <taxon>Gammaproteobacteria</taxon>
        <taxon>Alteromonadales</taxon>
        <taxon>Colwelliaceae</taxon>
        <taxon>Thalassotalea</taxon>
    </lineage>
</organism>
<evidence type="ECO:0000256" key="3">
    <source>
        <dbReference type="ARBA" id="ARBA00022490"/>
    </source>
</evidence>
<dbReference type="Pfam" id="PF00582">
    <property type="entry name" value="Usp"/>
    <property type="match status" value="1"/>
</dbReference>
<dbReference type="RefSeq" id="WP_348396954.1">
    <property type="nucleotide sequence ID" value="NZ_CP136600.1"/>
</dbReference>
<feature type="domain" description="UspA" evidence="5">
    <location>
        <begin position="184"/>
        <end position="272"/>
    </location>
</feature>
<evidence type="ECO:0000256" key="1">
    <source>
        <dbReference type="ARBA" id="ARBA00004496"/>
    </source>
</evidence>
<accession>A0ABZ0GS06</accession>
<dbReference type="Proteomes" id="UP001301442">
    <property type="component" value="Chromosome"/>
</dbReference>
<comment type="subcellular location">
    <subcellularLocation>
        <location evidence="1">Cytoplasm</location>
    </subcellularLocation>
</comment>
<comment type="function">
    <text evidence="4">Required for resistance to DNA-damaging agents.</text>
</comment>
<dbReference type="PANTHER" id="PTHR47892">
    <property type="entry name" value="UNIVERSAL STRESS PROTEIN E"/>
    <property type="match status" value="1"/>
</dbReference>
<evidence type="ECO:0000313" key="6">
    <source>
        <dbReference type="EMBL" id="WOH38181.1"/>
    </source>
</evidence>
<evidence type="ECO:0000259" key="5">
    <source>
        <dbReference type="Pfam" id="PF00582"/>
    </source>
</evidence>
<evidence type="ECO:0000256" key="2">
    <source>
        <dbReference type="ARBA" id="ARBA00008791"/>
    </source>
</evidence>